<comment type="caution">
    <text evidence="2">The sequence shown here is derived from an EMBL/GenBank/DDBJ whole genome shotgun (WGS) entry which is preliminary data.</text>
</comment>
<evidence type="ECO:0000256" key="1">
    <source>
        <dbReference type="SAM" id="SignalP"/>
    </source>
</evidence>
<organism evidence="2 3">
    <name type="scientific">Adineta steineri</name>
    <dbReference type="NCBI Taxonomy" id="433720"/>
    <lineage>
        <taxon>Eukaryota</taxon>
        <taxon>Metazoa</taxon>
        <taxon>Spiralia</taxon>
        <taxon>Gnathifera</taxon>
        <taxon>Rotifera</taxon>
        <taxon>Eurotatoria</taxon>
        <taxon>Bdelloidea</taxon>
        <taxon>Adinetida</taxon>
        <taxon>Adinetidae</taxon>
        <taxon>Adineta</taxon>
    </lineage>
</organism>
<accession>A0A820MN78</accession>
<feature type="non-terminal residue" evidence="2">
    <location>
        <position position="172"/>
    </location>
</feature>
<evidence type="ECO:0000313" key="2">
    <source>
        <dbReference type="EMBL" id="CAF4375183.1"/>
    </source>
</evidence>
<dbReference type="AlphaFoldDB" id="A0A820MN78"/>
<evidence type="ECO:0000313" key="3">
    <source>
        <dbReference type="Proteomes" id="UP000663868"/>
    </source>
</evidence>
<dbReference type="EMBL" id="CAJOBB010021321">
    <property type="protein sequence ID" value="CAF4375183.1"/>
    <property type="molecule type" value="Genomic_DNA"/>
</dbReference>
<feature type="chain" id="PRO_5032848784" evidence="1">
    <location>
        <begin position="23"/>
        <end position="172"/>
    </location>
</feature>
<feature type="signal peptide" evidence="1">
    <location>
        <begin position="1"/>
        <end position="22"/>
    </location>
</feature>
<protein>
    <submittedName>
        <fullName evidence="2">Uncharacterized protein</fullName>
    </submittedName>
</protein>
<reference evidence="2" key="1">
    <citation type="submission" date="2021-02" db="EMBL/GenBank/DDBJ databases">
        <authorList>
            <person name="Nowell W R."/>
        </authorList>
    </citation>
    <scope>NUCLEOTIDE SEQUENCE</scope>
</reference>
<gene>
    <name evidence="2" type="ORF">KXQ929_LOCUS49584</name>
</gene>
<proteinExistence type="predicted"/>
<name>A0A820MN78_9BILA</name>
<sequence>MSSSIVIIVVLLATISLPLSSADSSLNDEDSVAIRFYANFTQIVRPMTKLNPSKYILDQSSTYECYRFNLTEIEYSQISIDSLKVLDPNVTERIITYHSMPNFEQAGSRYFYRRDPKSNETIEIELLNPKDRLFREVQQPNRCFYLKSFDDLEYSTMPVMPYYNIKFYCNIS</sequence>
<keyword evidence="1" id="KW-0732">Signal</keyword>
<dbReference type="Proteomes" id="UP000663868">
    <property type="component" value="Unassembled WGS sequence"/>
</dbReference>